<dbReference type="PROSITE" id="PS51782">
    <property type="entry name" value="LYSM"/>
    <property type="match status" value="1"/>
</dbReference>
<dbReference type="AlphaFoldDB" id="A0A8T9QBH0"/>
<dbReference type="Proteomes" id="UP000831796">
    <property type="component" value="Chromosome"/>
</dbReference>
<keyword evidence="3" id="KW-1185">Reference proteome</keyword>
<dbReference type="SMART" id="SM00257">
    <property type="entry name" value="LysM"/>
    <property type="match status" value="1"/>
</dbReference>
<dbReference type="SUPFAM" id="SSF54106">
    <property type="entry name" value="LysM domain"/>
    <property type="match status" value="1"/>
</dbReference>
<feature type="domain" description="LysM" evidence="1">
    <location>
        <begin position="40"/>
        <end position="83"/>
    </location>
</feature>
<dbReference type="InterPro" id="IPR018392">
    <property type="entry name" value="LysM"/>
</dbReference>
<evidence type="ECO:0000313" key="2">
    <source>
        <dbReference type="EMBL" id="UOQ72213.1"/>
    </source>
</evidence>
<dbReference type="KEGG" id="hcu:MUN79_27260"/>
<dbReference type="EMBL" id="CP095046">
    <property type="protein sequence ID" value="UOQ72213.1"/>
    <property type="molecule type" value="Genomic_DNA"/>
</dbReference>
<evidence type="ECO:0000313" key="3">
    <source>
        <dbReference type="Proteomes" id="UP000831796"/>
    </source>
</evidence>
<dbReference type="RefSeq" id="WP_244675606.1">
    <property type="nucleotide sequence ID" value="NZ_CP095046.1"/>
</dbReference>
<protein>
    <submittedName>
        <fullName evidence="2">LysM peptidoglycan-binding domain-containing protein</fullName>
    </submittedName>
</protein>
<reference evidence="2" key="1">
    <citation type="submission" date="2022-04" db="EMBL/GenBank/DDBJ databases">
        <title>Hymenobacter sp. isolated from the air.</title>
        <authorList>
            <person name="Won M."/>
            <person name="Lee C.-M."/>
            <person name="Woen H.-Y."/>
            <person name="Kwon S.-W."/>
        </authorList>
    </citation>
    <scope>NUCLEOTIDE SEQUENCE</scope>
    <source>
        <strain evidence="2">5116S-3</strain>
    </source>
</reference>
<accession>A0A8T9QBH0</accession>
<organism evidence="2 3">
    <name type="scientific">Hymenobacter cellulosilyticus</name>
    <dbReference type="NCBI Taxonomy" id="2932248"/>
    <lineage>
        <taxon>Bacteria</taxon>
        <taxon>Pseudomonadati</taxon>
        <taxon>Bacteroidota</taxon>
        <taxon>Cytophagia</taxon>
        <taxon>Cytophagales</taxon>
        <taxon>Hymenobacteraceae</taxon>
        <taxon>Hymenobacter</taxon>
    </lineage>
</organism>
<sequence length="87" mass="8905">MPASPSLRLGQVLRVAAPTAAAGSSEASPADGTVASAAPVNHTVVAGESMYGIARRYGVSIKQVMEWNNKADTNVKLGEVLVIKAAK</sequence>
<dbReference type="Gene3D" id="3.10.350.10">
    <property type="entry name" value="LysM domain"/>
    <property type="match status" value="1"/>
</dbReference>
<name>A0A8T9QBH0_9BACT</name>
<evidence type="ECO:0000259" key="1">
    <source>
        <dbReference type="PROSITE" id="PS51782"/>
    </source>
</evidence>
<gene>
    <name evidence="2" type="ORF">MUN79_27260</name>
</gene>
<proteinExistence type="predicted"/>
<dbReference type="CDD" id="cd00118">
    <property type="entry name" value="LysM"/>
    <property type="match status" value="1"/>
</dbReference>
<dbReference type="InterPro" id="IPR036779">
    <property type="entry name" value="LysM_dom_sf"/>
</dbReference>
<dbReference type="Pfam" id="PF01476">
    <property type="entry name" value="LysM"/>
    <property type="match status" value="1"/>
</dbReference>